<protein>
    <submittedName>
        <fullName evidence="2">SFRICE_025775</fullName>
    </submittedName>
</protein>
<gene>
    <name evidence="2" type="ORF">SFRICE_025775</name>
</gene>
<proteinExistence type="predicted"/>
<evidence type="ECO:0000256" key="1">
    <source>
        <dbReference type="SAM" id="MobiDB-lite"/>
    </source>
</evidence>
<reference evidence="2" key="1">
    <citation type="submission" date="2016-07" db="EMBL/GenBank/DDBJ databases">
        <authorList>
            <person name="Bretaudeau A."/>
        </authorList>
    </citation>
    <scope>NUCLEOTIDE SEQUENCE</scope>
    <source>
        <strain evidence="2">Rice</strain>
        <tissue evidence="2">Whole body</tissue>
    </source>
</reference>
<organism evidence="2">
    <name type="scientific">Spodoptera frugiperda</name>
    <name type="common">Fall armyworm</name>
    <dbReference type="NCBI Taxonomy" id="7108"/>
    <lineage>
        <taxon>Eukaryota</taxon>
        <taxon>Metazoa</taxon>
        <taxon>Ecdysozoa</taxon>
        <taxon>Arthropoda</taxon>
        <taxon>Hexapoda</taxon>
        <taxon>Insecta</taxon>
        <taxon>Pterygota</taxon>
        <taxon>Neoptera</taxon>
        <taxon>Endopterygota</taxon>
        <taxon>Lepidoptera</taxon>
        <taxon>Glossata</taxon>
        <taxon>Ditrysia</taxon>
        <taxon>Noctuoidea</taxon>
        <taxon>Noctuidae</taxon>
        <taxon>Amphipyrinae</taxon>
        <taxon>Spodoptera</taxon>
    </lineage>
</organism>
<dbReference type="AlphaFoldDB" id="A0A2H1X0P1"/>
<sequence>MYVKEAHNQATPGLPRAVDVDNDDDDQTESLVEWSLVRLLDKGSRCLTNECQGSDVRTSDG</sequence>
<dbReference type="EMBL" id="ODYU01012495">
    <property type="protein sequence ID" value="SOQ58832.1"/>
    <property type="molecule type" value="Genomic_DNA"/>
</dbReference>
<name>A0A2H1X0P1_SPOFR</name>
<evidence type="ECO:0000313" key="2">
    <source>
        <dbReference type="EMBL" id="SOQ58832.1"/>
    </source>
</evidence>
<accession>A0A2H1X0P1</accession>
<feature type="region of interest" description="Disordered" evidence="1">
    <location>
        <begin position="1"/>
        <end position="27"/>
    </location>
</feature>